<protein>
    <submittedName>
        <fullName evidence="4">Probable aspartic proteinase GIP2</fullName>
    </submittedName>
</protein>
<dbReference type="SUPFAM" id="SSF50630">
    <property type="entry name" value="Acid proteases"/>
    <property type="match status" value="1"/>
</dbReference>
<dbReference type="PANTHER" id="PTHR47965:SF52">
    <property type="entry name" value="EUKARYOTIC ASPARTYL PROTEASE FAMILY PROTEIN"/>
    <property type="match status" value="1"/>
</dbReference>
<evidence type="ECO:0000313" key="4">
    <source>
        <dbReference type="RefSeq" id="XP_056851757.1"/>
    </source>
</evidence>
<dbReference type="PANTHER" id="PTHR47965">
    <property type="entry name" value="ASPARTYL PROTEASE-RELATED"/>
    <property type="match status" value="1"/>
</dbReference>
<name>A0A9W3CJJ1_RAPSA</name>
<evidence type="ECO:0000313" key="3">
    <source>
        <dbReference type="Proteomes" id="UP000504610"/>
    </source>
</evidence>
<proteinExistence type="inferred from homology"/>
<dbReference type="OrthoDB" id="1882431at2759"/>
<dbReference type="InterPro" id="IPR033121">
    <property type="entry name" value="PEPTIDASE_A1"/>
</dbReference>
<keyword evidence="3" id="KW-1185">Reference proteome</keyword>
<dbReference type="PROSITE" id="PS51767">
    <property type="entry name" value="PEPTIDASE_A1"/>
    <property type="match status" value="1"/>
</dbReference>
<dbReference type="InterPro" id="IPR032799">
    <property type="entry name" value="TAXi_C"/>
</dbReference>
<organism evidence="3 4">
    <name type="scientific">Raphanus sativus</name>
    <name type="common">Radish</name>
    <name type="synonym">Raphanus raphanistrum var. sativus</name>
    <dbReference type="NCBI Taxonomy" id="3726"/>
    <lineage>
        <taxon>Eukaryota</taxon>
        <taxon>Viridiplantae</taxon>
        <taxon>Streptophyta</taxon>
        <taxon>Embryophyta</taxon>
        <taxon>Tracheophyta</taxon>
        <taxon>Spermatophyta</taxon>
        <taxon>Magnoliopsida</taxon>
        <taxon>eudicotyledons</taxon>
        <taxon>Gunneridae</taxon>
        <taxon>Pentapetalae</taxon>
        <taxon>rosids</taxon>
        <taxon>malvids</taxon>
        <taxon>Brassicales</taxon>
        <taxon>Brassicaceae</taxon>
        <taxon>Brassiceae</taxon>
        <taxon>Raphanus</taxon>
    </lineage>
</organism>
<dbReference type="AlphaFoldDB" id="A0A9W3CJJ1"/>
<dbReference type="GO" id="GO:0006508">
    <property type="term" value="P:proteolysis"/>
    <property type="evidence" value="ECO:0007669"/>
    <property type="project" value="InterPro"/>
</dbReference>
<dbReference type="InterPro" id="IPR001461">
    <property type="entry name" value="Aspartic_peptidase_A1"/>
</dbReference>
<dbReference type="Pfam" id="PF14541">
    <property type="entry name" value="TAXi_C"/>
    <property type="match status" value="1"/>
</dbReference>
<dbReference type="GeneID" id="130500828"/>
<gene>
    <name evidence="4" type="primary">LOC130500828</name>
</gene>
<dbReference type="KEGG" id="rsz:130500828"/>
<comment type="similarity">
    <text evidence="1">Belongs to the peptidase A1 family.</text>
</comment>
<feature type="domain" description="Peptidase A1" evidence="2">
    <location>
        <begin position="1"/>
        <end position="160"/>
    </location>
</feature>
<dbReference type="Proteomes" id="UP000504610">
    <property type="component" value="Chromosome 2"/>
</dbReference>
<reference evidence="4" key="2">
    <citation type="submission" date="2025-08" db="UniProtKB">
        <authorList>
            <consortium name="RefSeq"/>
        </authorList>
    </citation>
    <scope>IDENTIFICATION</scope>
    <source>
        <tissue evidence="4">Leaf</tissue>
    </source>
</reference>
<sequence>MVIDSRGYQISIQSMYVDGTPLTIFGEVPTRLSTVVPYTVLKTDIYNALAQSFTLKAEAMGISKVTSVAPFKDCFDARNIAVKNTGPDVPEIEFGLPWKTGEVKWGFYGANSVVEVSEMVTCLAFYDGGQYPEDSIVIGTHQLQDYLLEFDFSTSTFSFSDSLLLHDTNCSTRPS</sequence>
<reference evidence="3" key="1">
    <citation type="journal article" date="2019" name="Database">
        <title>The radish genome database (RadishGD): an integrated information resource for radish genomics.</title>
        <authorList>
            <person name="Yu H.J."/>
            <person name="Baek S."/>
            <person name="Lee Y.J."/>
            <person name="Cho A."/>
            <person name="Mun J.H."/>
        </authorList>
    </citation>
    <scope>NUCLEOTIDE SEQUENCE [LARGE SCALE GENOMIC DNA]</scope>
    <source>
        <strain evidence="3">cv. WK10039</strain>
    </source>
</reference>
<evidence type="ECO:0000256" key="1">
    <source>
        <dbReference type="ARBA" id="ARBA00007447"/>
    </source>
</evidence>
<dbReference type="GO" id="GO:0004190">
    <property type="term" value="F:aspartic-type endopeptidase activity"/>
    <property type="evidence" value="ECO:0007669"/>
    <property type="project" value="InterPro"/>
</dbReference>
<dbReference type="RefSeq" id="XP_056851757.1">
    <property type="nucleotide sequence ID" value="XM_056995777.1"/>
</dbReference>
<dbReference type="InterPro" id="IPR021109">
    <property type="entry name" value="Peptidase_aspartic_dom_sf"/>
</dbReference>
<dbReference type="Gene3D" id="2.40.70.10">
    <property type="entry name" value="Acid Proteases"/>
    <property type="match status" value="1"/>
</dbReference>
<accession>A0A9W3CJJ1</accession>
<evidence type="ECO:0000259" key="2">
    <source>
        <dbReference type="PROSITE" id="PS51767"/>
    </source>
</evidence>